<dbReference type="STRING" id="2010991.A0A3M2SIK5"/>
<feature type="active site" description="Charge relay system" evidence="5">
    <location>
        <position position="213"/>
    </location>
</feature>
<dbReference type="PIRSF" id="PIRSF001221">
    <property type="entry name" value="Amidase_fungi"/>
    <property type="match status" value="1"/>
</dbReference>
<keyword evidence="4" id="KW-0378">Hydrolase</keyword>
<protein>
    <recommendedName>
        <fullName evidence="3">amidase</fullName>
        <ecNumber evidence="3">3.5.1.4</ecNumber>
    </recommendedName>
</protein>
<feature type="active site" description="Charge relay system" evidence="5">
    <location>
        <position position="137"/>
    </location>
</feature>
<comment type="caution">
    <text evidence="8">The sequence shown here is derived from an EMBL/GenBank/DDBJ whole genome shotgun (WGS) entry which is preliminary data.</text>
</comment>
<feature type="active site" description="Acyl-ester intermediate" evidence="5">
    <location>
        <position position="237"/>
    </location>
</feature>
<dbReference type="PANTHER" id="PTHR46072:SF3">
    <property type="entry name" value="AMIDASE"/>
    <property type="match status" value="1"/>
</dbReference>
<dbReference type="InterPro" id="IPR036928">
    <property type="entry name" value="AS_sf"/>
</dbReference>
<reference evidence="8 9" key="1">
    <citation type="submission" date="2017-06" db="EMBL/GenBank/DDBJ databases">
        <title>Comparative genomic analysis of Ambrosia Fusariam Clade fungi.</title>
        <authorList>
            <person name="Stajich J.E."/>
            <person name="Carrillo J."/>
            <person name="Kijimoto T."/>
            <person name="Eskalen A."/>
            <person name="O'Donnell K."/>
            <person name="Kasson M."/>
        </authorList>
    </citation>
    <scope>NUCLEOTIDE SEQUENCE [LARGE SCALE GENOMIC DNA]</scope>
    <source>
        <strain evidence="8">UCR3666</strain>
    </source>
</reference>
<dbReference type="OrthoDB" id="6428749at2759"/>
<accession>A0A3M2SIK5</accession>
<comment type="catalytic activity">
    <reaction evidence="1">
        <text>a monocarboxylic acid amide + H2O = a monocarboxylate + NH4(+)</text>
        <dbReference type="Rhea" id="RHEA:12020"/>
        <dbReference type="ChEBI" id="CHEBI:15377"/>
        <dbReference type="ChEBI" id="CHEBI:28938"/>
        <dbReference type="ChEBI" id="CHEBI:35757"/>
        <dbReference type="ChEBI" id="CHEBI:83628"/>
        <dbReference type="EC" id="3.5.1.4"/>
    </reaction>
</comment>
<evidence type="ECO:0000256" key="4">
    <source>
        <dbReference type="ARBA" id="ARBA00022801"/>
    </source>
</evidence>
<dbReference type="Gene3D" id="3.90.1300.10">
    <property type="entry name" value="Amidase signature (AS) domain"/>
    <property type="match status" value="1"/>
</dbReference>
<proteinExistence type="inferred from homology"/>
<dbReference type="PROSITE" id="PS00571">
    <property type="entry name" value="AMIDASES"/>
    <property type="match status" value="1"/>
</dbReference>
<dbReference type="Pfam" id="PF01425">
    <property type="entry name" value="Amidase"/>
    <property type="match status" value="1"/>
</dbReference>
<dbReference type="AlphaFoldDB" id="A0A3M2SIK5"/>
<feature type="binding site" evidence="6">
    <location>
        <position position="213"/>
    </location>
    <ligand>
        <name>substrate</name>
    </ligand>
</feature>
<dbReference type="EC" id="3.5.1.4" evidence="3"/>
<evidence type="ECO:0000313" key="9">
    <source>
        <dbReference type="Proteomes" id="UP000277212"/>
    </source>
</evidence>
<comment type="similarity">
    <text evidence="2">Belongs to the amidase family.</text>
</comment>
<evidence type="ECO:0000256" key="5">
    <source>
        <dbReference type="PIRSR" id="PIRSR001221-1"/>
    </source>
</evidence>
<feature type="binding site" evidence="6">
    <location>
        <position position="187"/>
    </location>
    <ligand>
        <name>substrate</name>
    </ligand>
</feature>
<sequence>MSWEHLVFRKRESLRDCIPQAWKLNQDVLTSLTESGDTRLISLNPVKKSGILNNFEVEITEKHSAAQLVREMARGELKAVEVVTAFCKRAAIAQQLLSCLTEMFFQEAIEHAQRLDEYYAANGKPIGPLHGLPISLKDTFKVIGHDATAGFVAGLKLGPAKENSSLVDLLISAGAVLYVKTNVPQTMMTADSENNIFGRTLNPHNTEWTAGGSSGGEGALVAFRGSPLGVGTDIAGSIRIPSMCCGTYGFKPTNNRVPYGKQSEGVFLSLPGPYPSAGPLANSLEDIQLFMDAVVNGRPAKYDSTALDLPWRSPKIPSKLCIGVVPEDPAYPVHPPIRRVLDSTIESLTHAGHKVIRLPHDSKRGVEMGLLIAFQYYELGHEPGEDLAEILGEPLVKSVAAFAHPFTHVSRPVPLDTNPLQKLDKLDRLRVAYVAEWKRTWFDNGLDAILAPGADKTAVPHDTYGMMPYTCLFNLLDFPSCLIPTGEVSKHLDPEPVKMTAGFTPDYDPEAQDGAPCGIQVATLSLRDEECLAAACIIDRDIKGLQGASAHM</sequence>
<evidence type="ECO:0000256" key="1">
    <source>
        <dbReference type="ARBA" id="ARBA00001311"/>
    </source>
</evidence>
<dbReference type="EMBL" id="NKUJ01000033">
    <property type="protein sequence ID" value="RMJ17403.1"/>
    <property type="molecule type" value="Genomic_DNA"/>
</dbReference>
<dbReference type="SUPFAM" id="SSF75304">
    <property type="entry name" value="Amidase signature (AS) enzymes"/>
    <property type="match status" value="1"/>
</dbReference>
<dbReference type="GO" id="GO:0004040">
    <property type="term" value="F:amidase activity"/>
    <property type="evidence" value="ECO:0007669"/>
    <property type="project" value="UniProtKB-EC"/>
</dbReference>
<evidence type="ECO:0000256" key="6">
    <source>
        <dbReference type="PIRSR" id="PIRSR001221-2"/>
    </source>
</evidence>
<dbReference type="InterPro" id="IPR023631">
    <property type="entry name" value="Amidase_dom"/>
</dbReference>
<evidence type="ECO:0000256" key="3">
    <source>
        <dbReference type="ARBA" id="ARBA00012922"/>
    </source>
</evidence>
<evidence type="ECO:0000313" key="8">
    <source>
        <dbReference type="EMBL" id="RMJ17403.1"/>
    </source>
</evidence>
<feature type="binding site" evidence="6">
    <location>
        <begin position="234"/>
        <end position="237"/>
    </location>
    <ligand>
        <name>substrate</name>
    </ligand>
</feature>
<name>A0A3M2SIK5_9HYPO</name>
<keyword evidence="9" id="KW-1185">Reference proteome</keyword>
<evidence type="ECO:0000259" key="7">
    <source>
        <dbReference type="Pfam" id="PF01425"/>
    </source>
</evidence>
<gene>
    <name evidence="8" type="ORF">CDV36_002954</name>
</gene>
<dbReference type="Proteomes" id="UP000277212">
    <property type="component" value="Unassembled WGS sequence"/>
</dbReference>
<organism evidence="8 9">
    <name type="scientific">Fusarium kuroshium</name>
    <dbReference type="NCBI Taxonomy" id="2010991"/>
    <lineage>
        <taxon>Eukaryota</taxon>
        <taxon>Fungi</taxon>
        <taxon>Dikarya</taxon>
        <taxon>Ascomycota</taxon>
        <taxon>Pezizomycotina</taxon>
        <taxon>Sordariomycetes</taxon>
        <taxon>Hypocreomycetidae</taxon>
        <taxon>Hypocreales</taxon>
        <taxon>Nectriaceae</taxon>
        <taxon>Fusarium</taxon>
        <taxon>Fusarium solani species complex</taxon>
    </lineage>
</organism>
<dbReference type="PANTHER" id="PTHR46072">
    <property type="entry name" value="AMIDASE-RELATED-RELATED"/>
    <property type="match status" value="1"/>
</dbReference>
<feature type="domain" description="Amidase" evidence="7">
    <location>
        <begin position="81"/>
        <end position="532"/>
    </location>
</feature>
<evidence type="ECO:0000256" key="2">
    <source>
        <dbReference type="ARBA" id="ARBA00009199"/>
    </source>
</evidence>
<dbReference type="InterPro" id="IPR020556">
    <property type="entry name" value="Amidase_CS"/>
</dbReference>